<dbReference type="EMBL" id="PZHR01000763">
    <property type="protein sequence ID" value="PTK42994.1"/>
    <property type="molecule type" value="Genomic_DNA"/>
</dbReference>
<evidence type="ECO:0000256" key="4">
    <source>
        <dbReference type="ARBA" id="ARBA00022989"/>
    </source>
</evidence>
<accession>A0A2T4S5B7</accession>
<feature type="transmembrane region" description="Helical" evidence="6">
    <location>
        <begin position="53"/>
        <end position="73"/>
    </location>
</feature>
<keyword evidence="5 6" id="KW-0472">Membrane</keyword>
<keyword evidence="2" id="KW-0813">Transport</keyword>
<dbReference type="GO" id="GO:0022857">
    <property type="term" value="F:transmembrane transporter activity"/>
    <property type="evidence" value="ECO:0007669"/>
    <property type="project" value="InterPro"/>
</dbReference>
<evidence type="ECO:0000256" key="3">
    <source>
        <dbReference type="ARBA" id="ARBA00022692"/>
    </source>
</evidence>
<dbReference type="InterPro" id="IPR020846">
    <property type="entry name" value="MFS_dom"/>
</dbReference>
<dbReference type="Gene3D" id="1.20.1720.10">
    <property type="entry name" value="Multidrug resistance protein D"/>
    <property type="match status" value="1"/>
</dbReference>
<dbReference type="RefSeq" id="WP_142402050.1">
    <property type="nucleotide sequence ID" value="NZ_PZHR01000763.1"/>
</dbReference>
<gene>
    <name evidence="8" type="ORF">BUZ61_17095</name>
</gene>
<comment type="caution">
    <text evidence="8">The sequence shown here is derived from an EMBL/GenBank/DDBJ whole genome shotgun (WGS) entry which is preliminary data.</text>
</comment>
<evidence type="ECO:0000313" key="8">
    <source>
        <dbReference type="EMBL" id="PTK42994.1"/>
    </source>
</evidence>
<dbReference type="AlphaFoldDB" id="A0A2T4S5B7"/>
<protein>
    <submittedName>
        <fullName evidence="8">MFS transporter</fullName>
    </submittedName>
</protein>
<evidence type="ECO:0000313" key="9">
    <source>
        <dbReference type="Proteomes" id="UP000240400"/>
    </source>
</evidence>
<name>A0A2T4S5B7_9STAP</name>
<dbReference type="InterPro" id="IPR036259">
    <property type="entry name" value="MFS_trans_sf"/>
</dbReference>
<dbReference type="OrthoDB" id="9816041at2"/>
<reference evidence="8 9" key="1">
    <citation type="journal article" date="2016" name="Front. Microbiol.">
        <title>Comprehensive Phylogenetic Analysis of Bovine Non-aureus Staphylococci Species Based on Whole-Genome Sequencing.</title>
        <authorList>
            <person name="Naushad S."/>
            <person name="Barkema H.W."/>
            <person name="Luby C."/>
            <person name="Condas L.A."/>
            <person name="Nobrega D.B."/>
            <person name="Carson D.A."/>
            <person name="De Buck J."/>
        </authorList>
    </citation>
    <scope>NUCLEOTIDE SEQUENCE [LARGE SCALE GENOMIC DNA]</scope>
    <source>
        <strain evidence="8 9">SNUC 4337</strain>
    </source>
</reference>
<proteinExistence type="predicted"/>
<evidence type="ECO:0000259" key="7">
    <source>
        <dbReference type="PROSITE" id="PS50850"/>
    </source>
</evidence>
<evidence type="ECO:0000256" key="6">
    <source>
        <dbReference type="SAM" id="Phobius"/>
    </source>
</evidence>
<evidence type="ECO:0000256" key="2">
    <source>
        <dbReference type="ARBA" id="ARBA00022448"/>
    </source>
</evidence>
<dbReference type="PANTHER" id="PTHR42718">
    <property type="entry name" value="MAJOR FACILITATOR SUPERFAMILY MULTIDRUG TRANSPORTER MFSC"/>
    <property type="match status" value="1"/>
</dbReference>
<sequence>MPEQATISKQKRNLIVTVMITSAFIAILNQTLLNTALPAIMRSFNIGENTSQWLVTGFMLVNGVMIPLTAFLMDKIKTIPLYLAS</sequence>
<keyword evidence="3 6" id="KW-0812">Transmembrane</keyword>
<keyword evidence="4 6" id="KW-1133">Transmembrane helix</keyword>
<dbReference type="PROSITE" id="PS50850">
    <property type="entry name" value="MFS"/>
    <property type="match status" value="1"/>
</dbReference>
<comment type="subcellular location">
    <subcellularLocation>
        <location evidence="1">Cell membrane</location>
        <topology evidence="1">Multi-pass membrane protein</topology>
    </subcellularLocation>
</comment>
<dbReference type="Proteomes" id="UP000240400">
    <property type="component" value="Unassembled WGS sequence"/>
</dbReference>
<feature type="non-terminal residue" evidence="8">
    <location>
        <position position="85"/>
    </location>
</feature>
<feature type="domain" description="Major facilitator superfamily (MFS) profile" evidence="7">
    <location>
        <begin position="15"/>
        <end position="85"/>
    </location>
</feature>
<dbReference type="Pfam" id="PF07690">
    <property type="entry name" value="MFS_1"/>
    <property type="match status" value="1"/>
</dbReference>
<feature type="transmembrane region" description="Helical" evidence="6">
    <location>
        <begin position="12"/>
        <end position="33"/>
    </location>
</feature>
<evidence type="ECO:0000256" key="5">
    <source>
        <dbReference type="ARBA" id="ARBA00023136"/>
    </source>
</evidence>
<organism evidence="8 9">
    <name type="scientific">Staphylococcus nepalensis</name>
    <dbReference type="NCBI Taxonomy" id="214473"/>
    <lineage>
        <taxon>Bacteria</taxon>
        <taxon>Bacillati</taxon>
        <taxon>Bacillota</taxon>
        <taxon>Bacilli</taxon>
        <taxon>Bacillales</taxon>
        <taxon>Staphylococcaceae</taxon>
        <taxon>Staphylococcus</taxon>
    </lineage>
</organism>
<dbReference type="GO" id="GO:0005886">
    <property type="term" value="C:plasma membrane"/>
    <property type="evidence" value="ECO:0007669"/>
    <property type="project" value="UniProtKB-SubCell"/>
</dbReference>
<dbReference type="PANTHER" id="PTHR42718:SF24">
    <property type="entry name" value="MAJOR FACILITATOR SUPERFAMILY (MFS) PROFILE DOMAIN-CONTAINING PROTEIN"/>
    <property type="match status" value="1"/>
</dbReference>
<dbReference type="SUPFAM" id="SSF103473">
    <property type="entry name" value="MFS general substrate transporter"/>
    <property type="match status" value="1"/>
</dbReference>
<evidence type="ECO:0000256" key="1">
    <source>
        <dbReference type="ARBA" id="ARBA00004651"/>
    </source>
</evidence>
<dbReference type="InterPro" id="IPR011701">
    <property type="entry name" value="MFS"/>
</dbReference>